<accession>A0A1H6VXL1</accession>
<feature type="DNA-binding region" description="H-T-H motif" evidence="4">
    <location>
        <begin position="32"/>
        <end position="51"/>
    </location>
</feature>
<evidence type="ECO:0000313" key="6">
    <source>
        <dbReference type="EMBL" id="SEJ09363.1"/>
    </source>
</evidence>
<organism evidence="6 7">
    <name type="scientific">Demequina mangrovi</name>
    <dbReference type="NCBI Taxonomy" id="1043493"/>
    <lineage>
        <taxon>Bacteria</taxon>
        <taxon>Bacillati</taxon>
        <taxon>Actinomycetota</taxon>
        <taxon>Actinomycetes</taxon>
        <taxon>Micrococcales</taxon>
        <taxon>Demequinaceae</taxon>
        <taxon>Demequina</taxon>
    </lineage>
</organism>
<dbReference type="SUPFAM" id="SSF48498">
    <property type="entry name" value="Tetracyclin repressor-like, C-terminal domain"/>
    <property type="match status" value="1"/>
</dbReference>
<dbReference type="AlphaFoldDB" id="A0A1H6VXL1"/>
<dbReference type="InterPro" id="IPR050109">
    <property type="entry name" value="HTH-type_TetR-like_transc_reg"/>
</dbReference>
<dbReference type="Proteomes" id="UP000183315">
    <property type="component" value="Unassembled WGS sequence"/>
</dbReference>
<dbReference type="InterPro" id="IPR001647">
    <property type="entry name" value="HTH_TetR"/>
</dbReference>
<dbReference type="SUPFAM" id="SSF46689">
    <property type="entry name" value="Homeodomain-like"/>
    <property type="match status" value="1"/>
</dbReference>
<dbReference type="Gene3D" id="1.10.10.60">
    <property type="entry name" value="Homeodomain-like"/>
    <property type="match status" value="1"/>
</dbReference>
<evidence type="ECO:0000259" key="5">
    <source>
        <dbReference type="PROSITE" id="PS50977"/>
    </source>
</evidence>
<dbReference type="GO" id="GO:0003700">
    <property type="term" value="F:DNA-binding transcription factor activity"/>
    <property type="evidence" value="ECO:0007669"/>
    <property type="project" value="TreeGrafter"/>
</dbReference>
<dbReference type="RefSeq" id="WP_042216399.1">
    <property type="nucleotide sequence ID" value="NZ_BBLU01000017.1"/>
</dbReference>
<dbReference type="EMBL" id="FNZI01000002">
    <property type="protein sequence ID" value="SEJ09363.1"/>
    <property type="molecule type" value="Genomic_DNA"/>
</dbReference>
<gene>
    <name evidence="6" type="ORF">SAMN05421637_0750</name>
</gene>
<dbReference type="eggNOG" id="COG1309">
    <property type="taxonomic scope" value="Bacteria"/>
</dbReference>
<reference evidence="7" key="1">
    <citation type="submission" date="2016-10" db="EMBL/GenBank/DDBJ databases">
        <authorList>
            <person name="Varghese N."/>
        </authorList>
    </citation>
    <scope>NUCLEOTIDE SEQUENCE [LARGE SCALE GENOMIC DNA]</scope>
    <source>
        <strain evidence="7">DSM 24868</strain>
    </source>
</reference>
<dbReference type="STRING" id="1043493.SAMN05421637_0750"/>
<protein>
    <submittedName>
        <fullName evidence="6">Transcriptional regulator, TetR family</fullName>
    </submittedName>
</protein>
<name>A0A1H6VXL1_9MICO</name>
<dbReference type="Pfam" id="PF02909">
    <property type="entry name" value="TetR_C_1"/>
    <property type="match status" value="1"/>
</dbReference>
<dbReference type="Pfam" id="PF00440">
    <property type="entry name" value="TetR_N"/>
    <property type="match status" value="1"/>
</dbReference>
<dbReference type="InterPro" id="IPR004111">
    <property type="entry name" value="Repressor_TetR_C"/>
</dbReference>
<keyword evidence="1" id="KW-0805">Transcription regulation</keyword>
<evidence type="ECO:0000256" key="4">
    <source>
        <dbReference type="PROSITE-ProRule" id="PRU00335"/>
    </source>
</evidence>
<dbReference type="GO" id="GO:0000976">
    <property type="term" value="F:transcription cis-regulatory region binding"/>
    <property type="evidence" value="ECO:0007669"/>
    <property type="project" value="TreeGrafter"/>
</dbReference>
<proteinExistence type="predicted"/>
<evidence type="ECO:0000256" key="3">
    <source>
        <dbReference type="ARBA" id="ARBA00023163"/>
    </source>
</evidence>
<dbReference type="PANTHER" id="PTHR30055:SF151">
    <property type="entry name" value="TRANSCRIPTIONAL REGULATORY PROTEIN"/>
    <property type="match status" value="1"/>
</dbReference>
<evidence type="ECO:0000256" key="2">
    <source>
        <dbReference type="ARBA" id="ARBA00023125"/>
    </source>
</evidence>
<feature type="domain" description="HTH tetR-type" evidence="5">
    <location>
        <begin position="9"/>
        <end position="69"/>
    </location>
</feature>
<sequence length="224" mass="24212">MSVEQAKEPLTRARILDAAVRLADASGMRAVTMRAIGDELDREAMSLYHHVADKKALIAGMVDTVVAEVAESGHAIHRGDWRSTVRDRCLEARRIMLTHPWAPSVIAQQEESPASAFALYDDLVGTVLEAGFDHALAHRAIHALGSLVLGFSNELFDPAPGGDVEPDEEAMRAMAATFPHLLEMADMELHAAEGALSMCDTQAEFEFTLGLVLDGLEARRAALA</sequence>
<dbReference type="Gene3D" id="1.10.357.10">
    <property type="entry name" value="Tetracycline Repressor, domain 2"/>
    <property type="match status" value="1"/>
</dbReference>
<dbReference type="GO" id="GO:0045892">
    <property type="term" value="P:negative regulation of DNA-templated transcription"/>
    <property type="evidence" value="ECO:0007669"/>
    <property type="project" value="InterPro"/>
</dbReference>
<evidence type="ECO:0000256" key="1">
    <source>
        <dbReference type="ARBA" id="ARBA00023015"/>
    </source>
</evidence>
<dbReference type="PROSITE" id="PS50977">
    <property type="entry name" value="HTH_TETR_2"/>
    <property type="match status" value="1"/>
</dbReference>
<dbReference type="InterPro" id="IPR009057">
    <property type="entry name" value="Homeodomain-like_sf"/>
</dbReference>
<evidence type="ECO:0000313" key="7">
    <source>
        <dbReference type="Proteomes" id="UP000183315"/>
    </source>
</evidence>
<dbReference type="PANTHER" id="PTHR30055">
    <property type="entry name" value="HTH-TYPE TRANSCRIPTIONAL REGULATOR RUTR"/>
    <property type="match status" value="1"/>
</dbReference>
<keyword evidence="3" id="KW-0804">Transcription</keyword>
<keyword evidence="7" id="KW-1185">Reference proteome</keyword>
<dbReference type="InterPro" id="IPR036271">
    <property type="entry name" value="Tet_transcr_reg_TetR-rel_C_sf"/>
</dbReference>
<keyword evidence="2 4" id="KW-0238">DNA-binding</keyword>